<evidence type="ECO:0000313" key="2">
    <source>
        <dbReference type="EMBL" id="SDD33962.1"/>
    </source>
</evidence>
<dbReference type="GO" id="GO:0006793">
    <property type="term" value="P:phosphorus metabolic process"/>
    <property type="evidence" value="ECO:0007669"/>
    <property type="project" value="UniProtKB-ARBA"/>
</dbReference>
<dbReference type="GO" id="GO:0003824">
    <property type="term" value="F:catalytic activity"/>
    <property type="evidence" value="ECO:0007669"/>
    <property type="project" value="InterPro"/>
</dbReference>
<dbReference type="OrthoDB" id="5894983at2"/>
<dbReference type="RefSeq" id="WP_087939980.1">
    <property type="nucleotide sequence ID" value="NZ_FNAC01000025.1"/>
</dbReference>
<dbReference type="AlphaFoldDB" id="A0A1G6TXR6"/>
<dbReference type="Gene3D" id="3.30.870.10">
    <property type="entry name" value="Endonuclease Chain A"/>
    <property type="match status" value="1"/>
</dbReference>
<evidence type="ECO:0000313" key="3">
    <source>
        <dbReference type="Proteomes" id="UP000199060"/>
    </source>
</evidence>
<organism evidence="2 3">
    <name type="scientific">Algoriphagus faecimaris</name>
    <dbReference type="NCBI Taxonomy" id="686796"/>
    <lineage>
        <taxon>Bacteria</taxon>
        <taxon>Pseudomonadati</taxon>
        <taxon>Bacteroidota</taxon>
        <taxon>Cytophagia</taxon>
        <taxon>Cytophagales</taxon>
        <taxon>Cyclobacteriaceae</taxon>
        <taxon>Algoriphagus</taxon>
    </lineage>
</organism>
<dbReference type="PROSITE" id="PS50035">
    <property type="entry name" value="PLD"/>
    <property type="match status" value="1"/>
</dbReference>
<evidence type="ECO:0000259" key="1">
    <source>
        <dbReference type="PROSITE" id="PS50035"/>
    </source>
</evidence>
<sequence>MTQIIQQLGKDLKEDLKKAREIWVAVAMVSNKGLEFLTKAATDAKVNIVVGVDLPTPTDVLQELFRLEKTSNTWKVWLKDKGYFHPKVYIVKFSNGKYAAYVGSGNLTGGGLQEHHEVAVRTTDQKACATLINIFHEYCKPGESIKLTPEWLEEYKANFVLKSDWIRKSESQNEELKTSARELAKASMDKEKDFIKELKKFRKSAQYEERRKTRLKAVKEIKQSLDYDNDFKNPDLNYFFSIDPLGKLREINKSHIIEKLKDFRKTLRMLVDESIDLAERYQSAVVKGGDYKIEGAAQALISKVLTAHDPHQYFVANSRSDLVFKEFGIRLPKGLDEGQKYKVMASFLREACDQANIKNFAVLDDFIYDLSERFKD</sequence>
<dbReference type="Proteomes" id="UP000199060">
    <property type="component" value="Unassembled WGS sequence"/>
</dbReference>
<protein>
    <submittedName>
        <fullName evidence="2">HKD family nuclease</fullName>
    </submittedName>
</protein>
<dbReference type="InterPro" id="IPR001736">
    <property type="entry name" value="PLipase_D/transphosphatidylase"/>
</dbReference>
<dbReference type="Pfam" id="PF13091">
    <property type="entry name" value="PLDc_2"/>
    <property type="match status" value="1"/>
</dbReference>
<proteinExistence type="predicted"/>
<accession>A0A1G6TXR6</accession>
<feature type="domain" description="PLD phosphodiesterase" evidence="1">
    <location>
        <begin position="80"/>
        <end position="111"/>
    </location>
</feature>
<dbReference type="EMBL" id="FNAC01000025">
    <property type="protein sequence ID" value="SDD33962.1"/>
    <property type="molecule type" value="Genomic_DNA"/>
</dbReference>
<dbReference type="STRING" id="686796.SAMN04488104_102511"/>
<dbReference type="SUPFAM" id="SSF56024">
    <property type="entry name" value="Phospholipase D/nuclease"/>
    <property type="match status" value="1"/>
</dbReference>
<gene>
    <name evidence="2" type="ORF">SAMN04488104_102511</name>
</gene>
<name>A0A1G6TXR6_9BACT</name>
<dbReference type="InterPro" id="IPR025202">
    <property type="entry name" value="PLD-like_dom"/>
</dbReference>
<keyword evidence="3" id="KW-1185">Reference proteome</keyword>
<reference evidence="3" key="1">
    <citation type="submission" date="2016-10" db="EMBL/GenBank/DDBJ databases">
        <authorList>
            <person name="Varghese N."/>
            <person name="Submissions S."/>
        </authorList>
    </citation>
    <scope>NUCLEOTIDE SEQUENCE [LARGE SCALE GENOMIC DNA]</scope>
    <source>
        <strain evidence="3">DSM 23095</strain>
    </source>
</reference>